<dbReference type="Gene3D" id="1.25.40.10">
    <property type="entry name" value="Tetratricopeptide repeat domain"/>
    <property type="match status" value="1"/>
</dbReference>
<evidence type="ECO:0000313" key="7">
    <source>
        <dbReference type="EMBL" id="CAG8560769.1"/>
    </source>
</evidence>
<accession>A0A9N9FWC8</accession>
<evidence type="ECO:0000256" key="3">
    <source>
        <dbReference type="ARBA" id="ARBA00022777"/>
    </source>
</evidence>
<reference evidence="7" key="1">
    <citation type="submission" date="2021-06" db="EMBL/GenBank/DDBJ databases">
        <authorList>
            <person name="Kallberg Y."/>
            <person name="Tangrot J."/>
            <person name="Rosling A."/>
        </authorList>
    </citation>
    <scope>NUCLEOTIDE SEQUENCE</scope>
    <source>
        <strain evidence="7">MA453B</strain>
    </source>
</reference>
<dbReference type="PANTHER" id="PTHR44329:SF288">
    <property type="entry name" value="MITOGEN-ACTIVATED PROTEIN KINASE KINASE KINASE 20"/>
    <property type="match status" value="1"/>
</dbReference>
<dbReference type="InterPro" id="IPR011990">
    <property type="entry name" value="TPR-like_helical_dom_sf"/>
</dbReference>
<evidence type="ECO:0000256" key="4">
    <source>
        <dbReference type="ARBA" id="ARBA00022840"/>
    </source>
</evidence>
<sequence>RPALNDILLELKRLSKEMTPEFIINIIDDKKITQLMYEFQSFKTIVLSKSNNQLNENQEDTKQDVHNRLNEIQEDRLLSLYNYAVRLVDEEVIHLIRYSDFRQPTNKTDVPNDKKKRLWNNVLVNLCLLEDYRCDNNIVTRLLNELKPFKHNNMLEVFGLTFDDNNYYFVRGYYTTDLRSYLGQLRSNGTFLSWSDKLTLTWQVVEGLKYLHDQNIIHSELHPKNIVVYEGIPKLTNVWLSQNRNNNFSYSPPEILLPNDENKPTKLNIYSLGILMWEISSDGIEPFYQNNSIKLAIDIIKGAPIRPNCEEVLDKLRNVSLSDVYYEEKVYNTADFRMIKLKPKTADLELSLESLEWDYETLFRRRKLEADFVNYFTLNRGINIQGFDFYRAKGIVLRDNGKSILRKLNSDSPVVYIPNSTDIIWDNLRGTSLFESNSEGRMDYKELQIHFPVIIAEYTADVSDSFIKDIESALKISNKIERKKALANYFNYYGNYIVTKFTLGGKVSEIFDDVPLDKIPPLETDGELDTLGDLCDWLTRIYDLESIKVISYGKIIPSYKLLPDNLQQRLFDLTGSKPFGTPEGELVPNVPEKYKRKEFVKWIALKPKLELFLWDWFHNNSLQYGVILHESKPGHGKKAAFKFLRVPTTTEIKKVTLLLAQPRNRQEAYLLENGIILKDEDNLDLDNIPFAEYSSISRPLEDFKSAKNQPSRAIYCQIIVNMAKLSFNLTDINSLQKYSNNVNTALQTNEPYKNLCKIFGDDYGHLLPRNLTVDGAFNWSLVSSGDWTPLYKTLRKTSTVIDNIFRQYQIVFNGEELFQKDQQDIFVIKFPGILIDNNYHIFGAIVKKNESGDWIKYSYPNLLVRNKNRNVRALYGVLTVNGNNLSDILLKCKNLTSDCVLITSIVSKDNSVFYNIKPKAWAKARIIIDITKDKIEFDSKHDKDEFDDEGFDGKIDEIDDEKEQAVKDTVLKWCVIYTDRGKSMTSYVDNSQTHSWNSFGDYLADSTERQGEDDDWLFEQQPRLTLEEAIEQHKLENGDLLEAWRVFINYARRGDHIALYWIGFYLQYDILTASNLFRRGFYEEAIEEFAEEGETYLKTAMILYKKSADSGYSEAQLRYCFGLYLGQGEKWLIDAAKNKHQKAIDYCRQHHIVSPISPVLPVSSVSPASQCLLGLVTDENWCILIEYTKELETSCDVKHFDYSQFSDCKVIGRGGYSVVYSAIFEGQIYAIKSLKNNLSFDDKIFKNVKSEKLSKENSSKFITNIIDDKNIINDKKIIDDKNSINEKIIDDEKIIGDKKINKNKKITDDKKIIDNKIIIDDKKNIDEKNVDDKKNYEDLTIHRKQDVNMNKHSLYHYTTRLIGEKKIHLMRYSEFRQPTNKTDRPDETKKRLWNNVLVNLCLLEDYRCDDSIAARLLNELKQFKHNNVLEAFGLTFGLCI</sequence>
<dbReference type="Gene3D" id="3.30.200.20">
    <property type="entry name" value="Phosphorylase Kinase, domain 1"/>
    <property type="match status" value="1"/>
</dbReference>
<dbReference type="SUPFAM" id="SSF56112">
    <property type="entry name" value="Protein kinase-like (PK-like)"/>
    <property type="match status" value="2"/>
</dbReference>
<dbReference type="InterPro" id="IPR017441">
    <property type="entry name" value="Protein_kinase_ATP_BS"/>
</dbReference>
<dbReference type="Proteomes" id="UP000789405">
    <property type="component" value="Unassembled WGS sequence"/>
</dbReference>
<evidence type="ECO:0000256" key="5">
    <source>
        <dbReference type="PROSITE-ProRule" id="PRU10141"/>
    </source>
</evidence>
<dbReference type="InterPro" id="IPR051681">
    <property type="entry name" value="Ser/Thr_Kinases-Pseudokinases"/>
</dbReference>
<evidence type="ECO:0000256" key="2">
    <source>
        <dbReference type="ARBA" id="ARBA00022741"/>
    </source>
</evidence>
<dbReference type="InterPro" id="IPR000719">
    <property type="entry name" value="Prot_kinase_dom"/>
</dbReference>
<dbReference type="PROSITE" id="PS00107">
    <property type="entry name" value="PROTEIN_KINASE_ATP"/>
    <property type="match status" value="1"/>
</dbReference>
<keyword evidence="4 5" id="KW-0067">ATP-binding</keyword>
<organism evidence="7 8">
    <name type="scientific">Dentiscutata erythropus</name>
    <dbReference type="NCBI Taxonomy" id="1348616"/>
    <lineage>
        <taxon>Eukaryota</taxon>
        <taxon>Fungi</taxon>
        <taxon>Fungi incertae sedis</taxon>
        <taxon>Mucoromycota</taxon>
        <taxon>Glomeromycotina</taxon>
        <taxon>Glomeromycetes</taxon>
        <taxon>Diversisporales</taxon>
        <taxon>Gigasporaceae</taxon>
        <taxon>Dentiscutata</taxon>
    </lineage>
</organism>
<dbReference type="GO" id="GO:0005524">
    <property type="term" value="F:ATP binding"/>
    <property type="evidence" value="ECO:0007669"/>
    <property type="project" value="UniProtKB-UniRule"/>
</dbReference>
<dbReference type="PANTHER" id="PTHR44329">
    <property type="entry name" value="SERINE/THREONINE-PROTEIN KINASE TNNI3K-RELATED"/>
    <property type="match status" value="1"/>
</dbReference>
<dbReference type="EMBL" id="CAJVPY010002445">
    <property type="protein sequence ID" value="CAG8560769.1"/>
    <property type="molecule type" value="Genomic_DNA"/>
</dbReference>
<proteinExistence type="predicted"/>
<comment type="caution">
    <text evidence="7">The sequence shown here is derived from an EMBL/GenBank/DDBJ whole genome shotgun (WGS) entry which is preliminary data.</text>
</comment>
<gene>
    <name evidence="7" type="ORF">DERYTH_LOCUS5725</name>
</gene>
<evidence type="ECO:0000313" key="8">
    <source>
        <dbReference type="Proteomes" id="UP000789405"/>
    </source>
</evidence>
<feature type="binding site" evidence="5">
    <location>
        <position position="1232"/>
    </location>
    <ligand>
        <name>ATP</name>
        <dbReference type="ChEBI" id="CHEBI:30616"/>
    </ligand>
</feature>
<dbReference type="GO" id="GO:0004674">
    <property type="term" value="F:protein serine/threonine kinase activity"/>
    <property type="evidence" value="ECO:0007669"/>
    <property type="project" value="TreeGrafter"/>
</dbReference>
<feature type="domain" description="Protein kinase" evidence="6">
    <location>
        <begin position="39"/>
        <end position="336"/>
    </location>
</feature>
<dbReference type="Pfam" id="PF00069">
    <property type="entry name" value="Pkinase"/>
    <property type="match status" value="1"/>
</dbReference>
<dbReference type="InterPro" id="IPR011009">
    <property type="entry name" value="Kinase-like_dom_sf"/>
</dbReference>
<dbReference type="PROSITE" id="PS50011">
    <property type="entry name" value="PROTEIN_KINASE_DOM"/>
    <property type="match status" value="1"/>
</dbReference>
<keyword evidence="1" id="KW-0808">Transferase</keyword>
<dbReference type="OrthoDB" id="2354319at2759"/>
<evidence type="ECO:0000256" key="1">
    <source>
        <dbReference type="ARBA" id="ARBA00022679"/>
    </source>
</evidence>
<keyword evidence="8" id="KW-1185">Reference proteome</keyword>
<dbReference type="Gene3D" id="1.10.510.10">
    <property type="entry name" value="Transferase(Phosphotransferase) domain 1"/>
    <property type="match status" value="1"/>
</dbReference>
<keyword evidence="3" id="KW-0418">Kinase</keyword>
<protein>
    <submittedName>
        <fullName evidence="7">25079_t:CDS:1</fullName>
    </submittedName>
</protein>
<evidence type="ECO:0000259" key="6">
    <source>
        <dbReference type="PROSITE" id="PS50011"/>
    </source>
</evidence>
<keyword evidence="2 5" id="KW-0547">Nucleotide-binding</keyword>
<name>A0A9N9FWC8_9GLOM</name>
<feature type="non-terminal residue" evidence="7">
    <location>
        <position position="1"/>
    </location>
</feature>